<evidence type="ECO:0000256" key="6">
    <source>
        <dbReference type="ARBA" id="ARBA00023136"/>
    </source>
</evidence>
<keyword evidence="4 8" id="KW-0812">Transmembrane</keyword>
<reference evidence="15 16" key="1">
    <citation type="journal article" date="2019" name="Nat. Med.">
        <title>A library of human gut bacterial isolates paired with longitudinal multiomics data enables mechanistic microbiome research.</title>
        <authorList>
            <person name="Poyet M."/>
            <person name="Groussin M."/>
            <person name="Gibbons S.M."/>
            <person name="Avila-Pacheco J."/>
            <person name="Jiang X."/>
            <person name="Kearney S.M."/>
            <person name="Perrotta A.R."/>
            <person name="Berdy B."/>
            <person name="Zhao S."/>
            <person name="Lieberman T.D."/>
            <person name="Swanson P.K."/>
            <person name="Smith M."/>
            <person name="Roesemann S."/>
            <person name="Alexander J.E."/>
            <person name="Rich S.A."/>
            <person name="Livny J."/>
            <person name="Vlamakis H."/>
            <person name="Clish C."/>
            <person name="Bullock K."/>
            <person name="Deik A."/>
            <person name="Scott J."/>
            <person name="Pierce K.A."/>
            <person name="Xavier R.J."/>
            <person name="Alm E.J."/>
        </authorList>
    </citation>
    <scope>NUCLEOTIDE SEQUENCE [LARGE SCALE GENOMIC DNA]</scope>
    <source>
        <strain evidence="14 16">BIOML-A11</strain>
        <strain evidence="13 15">BIOML-A29</strain>
    </source>
</reference>
<dbReference type="Gene3D" id="2.40.170.20">
    <property type="entry name" value="TonB-dependent receptor, beta-barrel domain"/>
    <property type="match status" value="1"/>
</dbReference>
<dbReference type="Pfam" id="PF00593">
    <property type="entry name" value="TonB_dep_Rec_b-barrel"/>
    <property type="match status" value="1"/>
</dbReference>
<dbReference type="InterPro" id="IPR023996">
    <property type="entry name" value="TonB-dep_OMP_SusC/RagA"/>
</dbReference>
<name>A0A9Q4RFP6_9BACT</name>
<evidence type="ECO:0000256" key="10">
    <source>
        <dbReference type="SAM" id="SignalP"/>
    </source>
</evidence>
<evidence type="ECO:0000256" key="2">
    <source>
        <dbReference type="ARBA" id="ARBA00022448"/>
    </source>
</evidence>
<keyword evidence="6 8" id="KW-0472">Membrane</keyword>
<dbReference type="EMBL" id="WNDD01000015">
    <property type="protein sequence ID" value="MTV02772.1"/>
    <property type="molecule type" value="Genomic_DNA"/>
</dbReference>
<dbReference type="Proteomes" id="UP000434916">
    <property type="component" value="Unassembled WGS sequence"/>
</dbReference>
<evidence type="ECO:0000256" key="4">
    <source>
        <dbReference type="ARBA" id="ARBA00022692"/>
    </source>
</evidence>
<keyword evidence="7 8" id="KW-0998">Cell outer membrane</keyword>
<dbReference type="GO" id="GO:0009279">
    <property type="term" value="C:cell outer membrane"/>
    <property type="evidence" value="ECO:0007669"/>
    <property type="project" value="UniProtKB-SubCell"/>
</dbReference>
<keyword evidence="10" id="KW-0732">Signal</keyword>
<feature type="chain" id="PRO_5040454804" evidence="10">
    <location>
        <begin position="23"/>
        <end position="996"/>
    </location>
</feature>
<organism evidence="14 16">
    <name type="scientific">Parabacteroides merdae</name>
    <dbReference type="NCBI Taxonomy" id="46503"/>
    <lineage>
        <taxon>Bacteria</taxon>
        <taxon>Pseudomonadati</taxon>
        <taxon>Bacteroidota</taxon>
        <taxon>Bacteroidia</taxon>
        <taxon>Bacteroidales</taxon>
        <taxon>Tannerellaceae</taxon>
        <taxon>Parabacteroides</taxon>
    </lineage>
</organism>
<comment type="similarity">
    <text evidence="8 9">Belongs to the TonB-dependent receptor family.</text>
</comment>
<dbReference type="SUPFAM" id="SSF49464">
    <property type="entry name" value="Carboxypeptidase regulatory domain-like"/>
    <property type="match status" value="1"/>
</dbReference>
<dbReference type="Pfam" id="PF13715">
    <property type="entry name" value="CarbopepD_reg_2"/>
    <property type="match status" value="1"/>
</dbReference>
<dbReference type="EMBL" id="WNCN01000003">
    <property type="protein sequence ID" value="MTU38466.1"/>
    <property type="molecule type" value="Genomic_DNA"/>
</dbReference>
<evidence type="ECO:0000256" key="9">
    <source>
        <dbReference type="RuleBase" id="RU003357"/>
    </source>
</evidence>
<dbReference type="InterPro" id="IPR000531">
    <property type="entry name" value="Beta-barrel_TonB"/>
</dbReference>
<dbReference type="InterPro" id="IPR012910">
    <property type="entry name" value="Plug_dom"/>
</dbReference>
<feature type="domain" description="TonB-dependent receptor-like beta-barrel" evidence="11">
    <location>
        <begin position="414"/>
        <end position="953"/>
    </location>
</feature>
<proteinExistence type="inferred from homology"/>
<keyword evidence="5 9" id="KW-0798">TonB box</keyword>
<dbReference type="NCBIfam" id="TIGR04056">
    <property type="entry name" value="OMP_RagA_SusC"/>
    <property type="match status" value="1"/>
</dbReference>
<evidence type="ECO:0000313" key="14">
    <source>
        <dbReference type="EMBL" id="MTV02772.1"/>
    </source>
</evidence>
<comment type="caution">
    <text evidence="14">The sequence shown here is derived from an EMBL/GenBank/DDBJ whole genome shotgun (WGS) entry which is preliminary data.</text>
</comment>
<evidence type="ECO:0000256" key="8">
    <source>
        <dbReference type="PROSITE-ProRule" id="PRU01360"/>
    </source>
</evidence>
<dbReference type="Gene3D" id="2.170.130.10">
    <property type="entry name" value="TonB-dependent receptor, plug domain"/>
    <property type="match status" value="1"/>
</dbReference>
<keyword evidence="15" id="KW-1185">Reference proteome</keyword>
<dbReference type="InterPro" id="IPR037066">
    <property type="entry name" value="Plug_dom_sf"/>
</dbReference>
<dbReference type="FunFam" id="2.170.130.10:FF:000008">
    <property type="entry name" value="SusC/RagA family TonB-linked outer membrane protein"/>
    <property type="match status" value="1"/>
</dbReference>
<dbReference type="Pfam" id="PF07715">
    <property type="entry name" value="Plug"/>
    <property type="match status" value="1"/>
</dbReference>
<evidence type="ECO:0000259" key="11">
    <source>
        <dbReference type="Pfam" id="PF00593"/>
    </source>
</evidence>
<sequence>MKNRQSLLLWMLLFWGSVSVFAQHAVKGRITDAKTGEPLIGVNVVLRGSSESGTISDLNGNYSLSVPESSSLIFSYIGYVTQEVSVEGKSVLDVSLSEDMEALEEVVVIGYGTMKKSDLTGSLSSVKSEDLTAYAVPNPVQALQGRAPGVQVTSNTGSPEGNFTIRIRGANSIKGSNDPLYIIDGFPANMSSVNPDDIESLEVLKDASATAIYGSRGSNGVVLITTKSGRKGKTTVTYDGSYGIQSQIKKLEMMDATEYMMFYNEQQLNNAGKEFFTADEIAFAGKGTDWQELVYKDAPLQTHSLSIAGGNDKTKFYVSGSLFLRDGIIKNSSYDKYNVRSNIDHKINDKFNAGANLSYTRTNKSMKSSGGGNRGGSLIGASISAPPTLFPYNEDGSYNNLQLAYPFMSNALFNPLNLINETSSKTKADLVNVNGFLEYKPIRGLSLKATIGVETLNYTSNNYNSSRYLYGASSASLSSNQQTTIVNENIMNYDLTVHDDHNLNFMGGFTYQQYLGTSFGASGTDFISDAPEAWGLGAAANFGTPSSGYTKWVLMSYLARANYSYKGRYMATVSFRADGSSRYSEGNKWGYFPAAALAWRISDEAFLKDISWLSDLKLRLGYGETGSTAINPYSTLNMLSQGKAALGSGLVTSYAPSSTLPSELKWETTSQWNIGLDLSLFKSRLRITADYYDKTTRDLLNNVSLPTSSGYTTTVKNVGKMGNRGFELLVEGDVFQQKEFSWTLSANLGLNKNKIKELYGGQDIYGSTVGLSYVEDFVTLLREGEPLGVYYVYHDTGFDENGNMTYEDKDGNGVYDNNDKYIAGSPHPDFTYGINSSLTFKDFEFSFFLYGSQGNDVYNVTETANYDMGMGLNLRREVFNSHWSSTNTAEQNLMAKYPRPAANHNIKHSDRFVEDGSYLRLKNIMLGYNLPVKKWNVKNWLSAIKVYVSAQNLFTITGYSGMDPEVNSWGGDTNAGLDYLTYPNVKTITFGVKVQF</sequence>
<evidence type="ECO:0000259" key="12">
    <source>
        <dbReference type="Pfam" id="PF07715"/>
    </source>
</evidence>
<keyword evidence="3 8" id="KW-1134">Transmembrane beta strand</keyword>
<dbReference type="PROSITE" id="PS52016">
    <property type="entry name" value="TONB_DEPENDENT_REC_3"/>
    <property type="match status" value="1"/>
</dbReference>
<evidence type="ECO:0000313" key="13">
    <source>
        <dbReference type="EMBL" id="MTU38466.1"/>
    </source>
</evidence>
<comment type="subcellular location">
    <subcellularLocation>
        <location evidence="1 8">Cell outer membrane</location>
        <topology evidence="1 8">Multi-pass membrane protein</topology>
    </subcellularLocation>
</comment>
<dbReference type="InterPro" id="IPR023997">
    <property type="entry name" value="TonB-dep_OMP_SusC/RagA_CS"/>
</dbReference>
<dbReference type="Gene3D" id="2.60.40.1120">
    <property type="entry name" value="Carboxypeptidase-like, regulatory domain"/>
    <property type="match status" value="1"/>
</dbReference>
<evidence type="ECO:0000256" key="5">
    <source>
        <dbReference type="ARBA" id="ARBA00023077"/>
    </source>
</evidence>
<dbReference type="FunFam" id="2.60.40.1120:FF:000003">
    <property type="entry name" value="Outer membrane protein Omp121"/>
    <property type="match status" value="1"/>
</dbReference>
<dbReference type="AlphaFoldDB" id="A0A9Q4RFP6"/>
<feature type="signal peptide" evidence="10">
    <location>
        <begin position="1"/>
        <end position="22"/>
    </location>
</feature>
<dbReference type="Proteomes" id="UP000482671">
    <property type="component" value="Unassembled WGS sequence"/>
</dbReference>
<evidence type="ECO:0000313" key="15">
    <source>
        <dbReference type="Proteomes" id="UP000434916"/>
    </source>
</evidence>
<evidence type="ECO:0000256" key="1">
    <source>
        <dbReference type="ARBA" id="ARBA00004571"/>
    </source>
</evidence>
<dbReference type="InterPro" id="IPR008969">
    <property type="entry name" value="CarboxyPept-like_regulatory"/>
</dbReference>
<keyword evidence="2 8" id="KW-0813">Transport</keyword>
<dbReference type="InterPro" id="IPR039426">
    <property type="entry name" value="TonB-dep_rcpt-like"/>
</dbReference>
<feature type="domain" description="TonB-dependent receptor plug" evidence="12">
    <location>
        <begin position="116"/>
        <end position="221"/>
    </location>
</feature>
<evidence type="ECO:0000256" key="7">
    <source>
        <dbReference type="ARBA" id="ARBA00023237"/>
    </source>
</evidence>
<protein>
    <submittedName>
        <fullName evidence="14">SusC/RagA family TonB-linked outer membrane protein</fullName>
    </submittedName>
</protein>
<dbReference type="SUPFAM" id="SSF56935">
    <property type="entry name" value="Porins"/>
    <property type="match status" value="1"/>
</dbReference>
<dbReference type="NCBIfam" id="TIGR04057">
    <property type="entry name" value="SusC_RagA_signa"/>
    <property type="match status" value="1"/>
</dbReference>
<evidence type="ECO:0000256" key="3">
    <source>
        <dbReference type="ARBA" id="ARBA00022452"/>
    </source>
</evidence>
<dbReference type="RefSeq" id="WP_138272811.1">
    <property type="nucleotide sequence ID" value="NZ_JADMOA010000007.1"/>
</dbReference>
<gene>
    <name evidence="13" type="ORF">GMD82_02865</name>
    <name evidence="14" type="ORF">GME02_14190</name>
</gene>
<evidence type="ECO:0000313" key="16">
    <source>
        <dbReference type="Proteomes" id="UP000482671"/>
    </source>
</evidence>
<accession>A0A9Q4RFP6</accession>
<dbReference type="InterPro" id="IPR036942">
    <property type="entry name" value="Beta-barrel_TonB_sf"/>
</dbReference>